<evidence type="ECO:0000259" key="7">
    <source>
        <dbReference type="PROSITE" id="PS51195"/>
    </source>
</evidence>
<dbReference type="PANTHER" id="PTHR24031">
    <property type="entry name" value="RNA HELICASE"/>
    <property type="match status" value="1"/>
</dbReference>
<accession>A0A9Q1LWG3</accession>
<comment type="caution">
    <text evidence="8">The sequence shown here is derived from an EMBL/GenBank/DDBJ whole genome shotgun (WGS) entry which is preliminary data.</text>
</comment>
<dbReference type="InterPro" id="IPR025313">
    <property type="entry name" value="SPB4-like_CTE"/>
</dbReference>
<keyword evidence="1 6" id="KW-0547">Nucleotide-binding</keyword>
<feature type="short sequence motif" description="Q motif" evidence="5">
    <location>
        <begin position="18"/>
        <end position="46"/>
    </location>
</feature>
<evidence type="ECO:0000256" key="5">
    <source>
        <dbReference type="PROSITE-ProRule" id="PRU00552"/>
    </source>
</evidence>
<dbReference type="GO" id="GO:0003723">
    <property type="term" value="F:RNA binding"/>
    <property type="evidence" value="ECO:0007669"/>
    <property type="project" value="UniProtKB-UniRule"/>
</dbReference>
<evidence type="ECO:0000256" key="6">
    <source>
        <dbReference type="RuleBase" id="RU365068"/>
    </source>
</evidence>
<evidence type="ECO:0000313" key="9">
    <source>
        <dbReference type="Proteomes" id="UP001152561"/>
    </source>
</evidence>
<keyword evidence="3 6" id="KW-0347">Helicase</keyword>
<evidence type="ECO:0000256" key="2">
    <source>
        <dbReference type="ARBA" id="ARBA00022801"/>
    </source>
</evidence>
<dbReference type="GO" id="GO:0016787">
    <property type="term" value="F:hydrolase activity"/>
    <property type="evidence" value="ECO:0007669"/>
    <property type="project" value="UniProtKB-KW"/>
</dbReference>
<dbReference type="InterPro" id="IPR014014">
    <property type="entry name" value="RNA_helicase_DEAD_Q_motif"/>
</dbReference>
<dbReference type="PROSITE" id="PS51195">
    <property type="entry name" value="Q_MOTIF"/>
    <property type="match status" value="1"/>
</dbReference>
<dbReference type="EC" id="3.6.4.13" evidence="6"/>
<organism evidence="8 9">
    <name type="scientific">Anisodus acutangulus</name>
    <dbReference type="NCBI Taxonomy" id="402998"/>
    <lineage>
        <taxon>Eukaryota</taxon>
        <taxon>Viridiplantae</taxon>
        <taxon>Streptophyta</taxon>
        <taxon>Embryophyta</taxon>
        <taxon>Tracheophyta</taxon>
        <taxon>Spermatophyta</taxon>
        <taxon>Magnoliopsida</taxon>
        <taxon>eudicotyledons</taxon>
        <taxon>Gunneridae</taxon>
        <taxon>Pentapetalae</taxon>
        <taxon>asterids</taxon>
        <taxon>lamiids</taxon>
        <taxon>Solanales</taxon>
        <taxon>Solanaceae</taxon>
        <taxon>Solanoideae</taxon>
        <taxon>Hyoscyameae</taxon>
        <taxon>Anisodus</taxon>
    </lineage>
</organism>
<dbReference type="Pfam" id="PF13959">
    <property type="entry name" value="CTE_SPB4"/>
    <property type="match status" value="1"/>
</dbReference>
<sequence>MASTELSNGNKALTNTRFSDLEPPFSSPVLEALTNSGFEFCTPVQAATIPLLCSYKDVTVDAATGSGKTLAFVLPLVEILRRSSSNPKPHKIRLAAKKDRDVMEKGLRAFVSYIRAYKEHHCSYILRWKELEIGKLGMGYGLLQLPNVPDVKHHSLSTKEFTAVEDINLDEIKYKC</sequence>
<proteinExistence type="inferred from homology"/>
<dbReference type="EMBL" id="JAJAGQ010000013">
    <property type="protein sequence ID" value="KAJ8545574.1"/>
    <property type="molecule type" value="Genomic_DNA"/>
</dbReference>
<dbReference type="GO" id="GO:0003724">
    <property type="term" value="F:RNA helicase activity"/>
    <property type="evidence" value="ECO:0007669"/>
    <property type="project" value="UniProtKB-EC"/>
</dbReference>
<comment type="function">
    <text evidence="6">RNA helicase.</text>
</comment>
<keyword evidence="2 6" id="KW-0378">Hydrolase</keyword>
<comment type="domain">
    <text evidence="6">The Q motif is unique to and characteristic of the DEAD box family of RNA helicases and controls ATP binding and hydrolysis.</text>
</comment>
<name>A0A9Q1LWG3_9SOLA</name>
<evidence type="ECO:0000256" key="4">
    <source>
        <dbReference type="ARBA" id="ARBA00022840"/>
    </source>
</evidence>
<evidence type="ECO:0000256" key="3">
    <source>
        <dbReference type="ARBA" id="ARBA00022806"/>
    </source>
</evidence>
<dbReference type="InterPro" id="IPR011545">
    <property type="entry name" value="DEAD/DEAH_box_helicase_dom"/>
</dbReference>
<protein>
    <recommendedName>
        <fullName evidence="6">ATP-dependent RNA helicase</fullName>
        <ecNumber evidence="6">3.6.4.13</ecNumber>
    </recommendedName>
</protein>
<dbReference type="Pfam" id="PF00270">
    <property type="entry name" value="DEAD"/>
    <property type="match status" value="1"/>
</dbReference>
<comment type="similarity">
    <text evidence="6">Belongs to the DEAD box helicase family.</text>
</comment>
<dbReference type="AlphaFoldDB" id="A0A9Q1LWG3"/>
<keyword evidence="4 6" id="KW-0067">ATP-binding</keyword>
<keyword evidence="9" id="KW-1185">Reference proteome</keyword>
<dbReference type="SMART" id="SM01178">
    <property type="entry name" value="DUF4217"/>
    <property type="match status" value="1"/>
</dbReference>
<dbReference type="OrthoDB" id="7396459at2759"/>
<reference evidence="9" key="1">
    <citation type="journal article" date="2023" name="Proc. Natl. Acad. Sci. U.S.A.">
        <title>Genomic and structural basis for evolution of tropane alkaloid biosynthesis.</title>
        <authorList>
            <person name="Wanga Y.-J."/>
            <person name="Taina T."/>
            <person name="Yua J.-Y."/>
            <person name="Lia J."/>
            <person name="Xua B."/>
            <person name="Chenc J."/>
            <person name="D'Auriad J.C."/>
            <person name="Huanga J.-P."/>
            <person name="Huanga S.-X."/>
        </authorList>
    </citation>
    <scope>NUCLEOTIDE SEQUENCE [LARGE SCALE GENOMIC DNA]</scope>
    <source>
        <strain evidence="9">cv. KIB-2019</strain>
    </source>
</reference>
<dbReference type="SUPFAM" id="SSF52540">
    <property type="entry name" value="P-loop containing nucleoside triphosphate hydrolases"/>
    <property type="match status" value="1"/>
</dbReference>
<gene>
    <name evidence="8" type="ORF">K7X08_018157</name>
</gene>
<dbReference type="Proteomes" id="UP001152561">
    <property type="component" value="Unassembled WGS sequence"/>
</dbReference>
<evidence type="ECO:0000256" key="1">
    <source>
        <dbReference type="ARBA" id="ARBA00022741"/>
    </source>
</evidence>
<feature type="domain" description="DEAD-box RNA helicase Q" evidence="7">
    <location>
        <begin position="18"/>
        <end position="46"/>
    </location>
</feature>
<dbReference type="GO" id="GO:0005524">
    <property type="term" value="F:ATP binding"/>
    <property type="evidence" value="ECO:0007669"/>
    <property type="project" value="UniProtKB-UniRule"/>
</dbReference>
<dbReference type="Gene3D" id="3.40.50.300">
    <property type="entry name" value="P-loop containing nucleotide triphosphate hydrolases"/>
    <property type="match status" value="1"/>
</dbReference>
<keyword evidence="6" id="KW-0694">RNA-binding</keyword>
<evidence type="ECO:0000313" key="8">
    <source>
        <dbReference type="EMBL" id="KAJ8545574.1"/>
    </source>
</evidence>
<comment type="catalytic activity">
    <reaction evidence="6">
        <text>ATP + H2O = ADP + phosphate + H(+)</text>
        <dbReference type="Rhea" id="RHEA:13065"/>
        <dbReference type="ChEBI" id="CHEBI:15377"/>
        <dbReference type="ChEBI" id="CHEBI:15378"/>
        <dbReference type="ChEBI" id="CHEBI:30616"/>
        <dbReference type="ChEBI" id="CHEBI:43474"/>
        <dbReference type="ChEBI" id="CHEBI:456216"/>
        <dbReference type="EC" id="3.6.4.13"/>
    </reaction>
</comment>
<dbReference type="InterPro" id="IPR027417">
    <property type="entry name" value="P-loop_NTPase"/>
</dbReference>